<keyword evidence="3" id="KW-1185">Reference proteome</keyword>
<evidence type="ECO:0000256" key="1">
    <source>
        <dbReference type="SAM" id="MobiDB-lite"/>
    </source>
</evidence>
<protein>
    <submittedName>
        <fullName evidence="4">Uncharacterized protein</fullName>
    </submittedName>
</protein>
<dbReference type="AlphaFoldDB" id="A0A7E4VUQ7"/>
<evidence type="ECO:0000313" key="4">
    <source>
        <dbReference type="WBParaSite" id="Pan_g3620.t1"/>
    </source>
</evidence>
<evidence type="ECO:0000313" key="3">
    <source>
        <dbReference type="Proteomes" id="UP000492821"/>
    </source>
</evidence>
<reference evidence="4" key="2">
    <citation type="submission" date="2020-10" db="UniProtKB">
        <authorList>
            <consortium name="WormBaseParasite"/>
        </authorList>
    </citation>
    <scope>IDENTIFICATION</scope>
</reference>
<dbReference type="WBParaSite" id="Pan_g3620.t1">
    <property type="protein sequence ID" value="Pan_g3620.t1"/>
    <property type="gene ID" value="Pan_g3620"/>
</dbReference>
<sequence length="89" mass="10254">MKVLHLIFIAGLIALAVEGSSRRGPPPIFEDDDHALGRPVHFRSRASDYDGVIHRGYRNDNDRRQKKRSNVFEERGDRKPVVNEFLHFG</sequence>
<proteinExistence type="predicted"/>
<evidence type="ECO:0000256" key="2">
    <source>
        <dbReference type="SAM" id="SignalP"/>
    </source>
</evidence>
<feature type="signal peptide" evidence="2">
    <location>
        <begin position="1"/>
        <end position="19"/>
    </location>
</feature>
<reference evidence="3" key="1">
    <citation type="journal article" date="2013" name="Genetics">
        <title>The draft genome and transcriptome of Panagrellus redivivus are shaped by the harsh demands of a free-living lifestyle.</title>
        <authorList>
            <person name="Srinivasan J."/>
            <person name="Dillman A.R."/>
            <person name="Macchietto M.G."/>
            <person name="Heikkinen L."/>
            <person name="Lakso M."/>
            <person name="Fracchia K.M."/>
            <person name="Antoshechkin I."/>
            <person name="Mortazavi A."/>
            <person name="Wong G."/>
            <person name="Sternberg P.W."/>
        </authorList>
    </citation>
    <scope>NUCLEOTIDE SEQUENCE [LARGE SCALE GENOMIC DNA]</scope>
    <source>
        <strain evidence="3">MT8872</strain>
    </source>
</reference>
<feature type="region of interest" description="Disordered" evidence="1">
    <location>
        <begin position="53"/>
        <end position="75"/>
    </location>
</feature>
<accession>A0A7E4VUQ7</accession>
<dbReference type="Proteomes" id="UP000492821">
    <property type="component" value="Unassembled WGS sequence"/>
</dbReference>
<feature type="chain" id="PRO_5029001323" evidence="2">
    <location>
        <begin position="20"/>
        <end position="89"/>
    </location>
</feature>
<organism evidence="3 4">
    <name type="scientific">Panagrellus redivivus</name>
    <name type="common">Microworm</name>
    <dbReference type="NCBI Taxonomy" id="6233"/>
    <lineage>
        <taxon>Eukaryota</taxon>
        <taxon>Metazoa</taxon>
        <taxon>Ecdysozoa</taxon>
        <taxon>Nematoda</taxon>
        <taxon>Chromadorea</taxon>
        <taxon>Rhabditida</taxon>
        <taxon>Tylenchina</taxon>
        <taxon>Panagrolaimomorpha</taxon>
        <taxon>Panagrolaimoidea</taxon>
        <taxon>Panagrolaimidae</taxon>
        <taxon>Panagrellus</taxon>
    </lineage>
</organism>
<name>A0A7E4VUQ7_PANRE</name>
<keyword evidence="2" id="KW-0732">Signal</keyword>
<feature type="compositionally biased region" description="Basic and acidic residues" evidence="1">
    <location>
        <begin position="53"/>
        <end position="63"/>
    </location>
</feature>